<name>A0A388KDN1_CHABU</name>
<sequence length="367" mass="42005">MVGLEDEEEHGHIAILNFRRAFHGSVFEKYHVLPLQLAGLDVSGAVTKHPVFEKIGQFLLRAGNVNLLMRDRETFSSEFVNFCNATEEDTALVSDCRDAVDVASDYIIAFGKFEEGEDAFRDRLAQTTGYQLGCYRCFGAQTGYQLGCYHCFDTSDVARLVGLCMVKFALSNSMRLLRRLFRRSGMDVTHECDETLARKLFQVCRTSAPHNDYSASMTHAQLIDFDLVGVDGRHFPLRMILTGRSFQLDAWYAEVSDRQTGSLIARAVGENAHRTPDDRDDQTRLEIVDANVIEERYKPHGDVPTMLPRVTTSSYYGFRRCYKHRELDEDEHVRLYFEECRSEGIIFSNIGNEEMKSLYHLREVQGR</sequence>
<accession>A0A388KDN1</accession>
<dbReference type="Gramene" id="GBG68053">
    <property type="protein sequence ID" value="GBG68053"/>
    <property type="gene ID" value="CBR_g1174"/>
</dbReference>
<comment type="caution">
    <text evidence="1">The sequence shown here is derived from an EMBL/GenBank/DDBJ whole genome shotgun (WGS) entry which is preliminary data.</text>
</comment>
<evidence type="ECO:0000313" key="1">
    <source>
        <dbReference type="EMBL" id="GBG68053.1"/>
    </source>
</evidence>
<dbReference type="AlphaFoldDB" id="A0A388KDN1"/>
<gene>
    <name evidence="1" type="ORF">CBR_g1174</name>
</gene>
<evidence type="ECO:0000313" key="2">
    <source>
        <dbReference type="Proteomes" id="UP000265515"/>
    </source>
</evidence>
<organism evidence="1 2">
    <name type="scientific">Chara braunii</name>
    <name type="common">Braun's stonewort</name>
    <dbReference type="NCBI Taxonomy" id="69332"/>
    <lineage>
        <taxon>Eukaryota</taxon>
        <taxon>Viridiplantae</taxon>
        <taxon>Streptophyta</taxon>
        <taxon>Charophyceae</taxon>
        <taxon>Charales</taxon>
        <taxon>Characeae</taxon>
        <taxon>Chara</taxon>
    </lineage>
</organism>
<protein>
    <submittedName>
        <fullName evidence="1">Uncharacterized protein</fullName>
    </submittedName>
</protein>
<dbReference type="EMBL" id="BFEA01000095">
    <property type="protein sequence ID" value="GBG68053.1"/>
    <property type="molecule type" value="Genomic_DNA"/>
</dbReference>
<keyword evidence="2" id="KW-1185">Reference proteome</keyword>
<dbReference type="Proteomes" id="UP000265515">
    <property type="component" value="Unassembled WGS sequence"/>
</dbReference>
<proteinExistence type="predicted"/>
<reference evidence="1 2" key="1">
    <citation type="journal article" date="2018" name="Cell">
        <title>The Chara Genome: Secondary Complexity and Implications for Plant Terrestrialization.</title>
        <authorList>
            <person name="Nishiyama T."/>
            <person name="Sakayama H."/>
            <person name="Vries J.D."/>
            <person name="Buschmann H."/>
            <person name="Saint-Marcoux D."/>
            <person name="Ullrich K.K."/>
            <person name="Haas F.B."/>
            <person name="Vanderstraeten L."/>
            <person name="Becker D."/>
            <person name="Lang D."/>
            <person name="Vosolsobe S."/>
            <person name="Rombauts S."/>
            <person name="Wilhelmsson P.K.I."/>
            <person name="Janitza P."/>
            <person name="Kern R."/>
            <person name="Heyl A."/>
            <person name="Rumpler F."/>
            <person name="Villalobos L.I.A.C."/>
            <person name="Clay J.M."/>
            <person name="Skokan R."/>
            <person name="Toyoda A."/>
            <person name="Suzuki Y."/>
            <person name="Kagoshima H."/>
            <person name="Schijlen E."/>
            <person name="Tajeshwar N."/>
            <person name="Catarino B."/>
            <person name="Hetherington A.J."/>
            <person name="Saltykova A."/>
            <person name="Bonnot C."/>
            <person name="Breuninger H."/>
            <person name="Symeonidi A."/>
            <person name="Radhakrishnan G.V."/>
            <person name="Van Nieuwerburgh F."/>
            <person name="Deforce D."/>
            <person name="Chang C."/>
            <person name="Karol K.G."/>
            <person name="Hedrich R."/>
            <person name="Ulvskov P."/>
            <person name="Glockner G."/>
            <person name="Delwiche C.F."/>
            <person name="Petrasek J."/>
            <person name="Van de Peer Y."/>
            <person name="Friml J."/>
            <person name="Beilby M."/>
            <person name="Dolan L."/>
            <person name="Kohara Y."/>
            <person name="Sugano S."/>
            <person name="Fujiyama A."/>
            <person name="Delaux P.-M."/>
            <person name="Quint M."/>
            <person name="TheiBen G."/>
            <person name="Hagemann M."/>
            <person name="Harholt J."/>
            <person name="Dunand C."/>
            <person name="Zachgo S."/>
            <person name="Langdale J."/>
            <person name="Maumus F."/>
            <person name="Straeten D.V.D."/>
            <person name="Gould S.B."/>
            <person name="Rensing S.A."/>
        </authorList>
    </citation>
    <scope>NUCLEOTIDE SEQUENCE [LARGE SCALE GENOMIC DNA]</scope>
    <source>
        <strain evidence="1 2">S276</strain>
    </source>
</reference>